<dbReference type="SUPFAM" id="SSF47413">
    <property type="entry name" value="lambda repressor-like DNA-binding domains"/>
    <property type="match status" value="1"/>
</dbReference>
<dbReference type="Pfam" id="PF13560">
    <property type="entry name" value="HTH_31"/>
    <property type="match status" value="1"/>
</dbReference>
<dbReference type="RefSeq" id="WP_157999006.1">
    <property type="nucleotide sequence ID" value="NZ_CP018470.1"/>
</dbReference>
<dbReference type="PANTHER" id="PTHR35010">
    <property type="entry name" value="BLL4672 PROTEIN-RELATED"/>
    <property type="match status" value="1"/>
</dbReference>
<evidence type="ECO:0000313" key="3">
    <source>
        <dbReference type="Proteomes" id="UP001430544"/>
    </source>
</evidence>
<keyword evidence="3" id="KW-1185">Reference proteome</keyword>
<dbReference type="EMBL" id="JAJIUN010000090">
    <property type="protein sequence ID" value="MCC8624270.1"/>
    <property type="molecule type" value="Genomic_DNA"/>
</dbReference>
<sequence length="257" mass="29875">MRSPARQMLSDFVRACRERTSPEAVGLSPARRRRTSGLRCEEVAAIAGVGVTWYTWFEQGRDIAVSDDFLFRLVRGLRLDRAEKEHLFALAGRTIIFDAEDAEVPRSLGNIIHSLRQPAYVMNSAWDVLAYNKAAVALFEDLDSKRPNMLRLVFFSDRYRQQIKDWRYAARLVLLKARHDYLTRGKSPVLRFILDDILLDIPEAKEWWDETEVMRIGDTDITFRNALGEDDVYRLSILVSEEHEGIRVVFYDRLQPH</sequence>
<name>A0ABS8LES3_9XANT</name>
<dbReference type="GeneID" id="46981971"/>
<dbReference type="InterPro" id="IPR041413">
    <property type="entry name" value="MLTR_LBD"/>
</dbReference>
<feature type="domain" description="MmyB-like transcription regulator ligand binding" evidence="1">
    <location>
        <begin position="104"/>
        <end position="245"/>
    </location>
</feature>
<dbReference type="Gene3D" id="1.10.260.40">
    <property type="entry name" value="lambda repressor-like DNA-binding domains"/>
    <property type="match status" value="1"/>
</dbReference>
<evidence type="ECO:0000259" key="1">
    <source>
        <dbReference type="Pfam" id="PF17765"/>
    </source>
</evidence>
<dbReference type="Pfam" id="PF17765">
    <property type="entry name" value="MLTR_LBD"/>
    <property type="match status" value="1"/>
</dbReference>
<protein>
    <submittedName>
        <fullName evidence="2">Helix-turn-helix transcriptional regulator</fullName>
    </submittedName>
</protein>
<dbReference type="Proteomes" id="UP001430544">
    <property type="component" value="Unassembled WGS sequence"/>
</dbReference>
<evidence type="ECO:0000313" key="2">
    <source>
        <dbReference type="EMBL" id="MCC8624270.1"/>
    </source>
</evidence>
<dbReference type="InterPro" id="IPR010982">
    <property type="entry name" value="Lambda_DNA-bd_dom_sf"/>
</dbReference>
<gene>
    <name evidence="2" type="ORF">LN473_20265</name>
</gene>
<organism evidence="2 3">
    <name type="scientific">Xanthomonas vesicatoria</name>
    <dbReference type="NCBI Taxonomy" id="56460"/>
    <lineage>
        <taxon>Bacteria</taxon>
        <taxon>Pseudomonadati</taxon>
        <taxon>Pseudomonadota</taxon>
        <taxon>Gammaproteobacteria</taxon>
        <taxon>Lysobacterales</taxon>
        <taxon>Lysobacteraceae</taxon>
        <taxon>Xanthomonas</taxon>
    </lineage>
</organism>
<dbReference type="Gene3D" id="3.30.450.180">
    <property type="match status" value="1"/>
</dbReference>
<proteinExistence type="predicted"/>
<comment type="caution">
    <text evidence="2">The sequence shown here is derived from an EMBL/GenBank/DDBJ whole genome shotgun (WGS) entry which is preliminary data.</text>
</comment>
<reference evidence="2" key="1">
    <citation type="submission" date="2021-11" db="EMBL/GenBank/DDBJ databases">
        <title>Genome resources and taxonomic validation of 89 Xanthomonas strains.</title>
        <authorList>
            <person name="Tambong J.T."/>
        </authorList>
    </citation>
    <scope>NUCLEOTIDE SEQUENCE</scope>
    <source>
        <strain evidence="2">Bv 5-4A</strain>
    </source>
</reference>
<accession>A0ABS8LES3</accession>